<feature type="domain" description="EamA" evidence="7">
    <location>
        <begin position="172"/>
        <end position="299"/>
    </location>
</feature>
<dbReference type="SUPFAM" id="SSF103481">
    <property type="entry name" value="Multidrug resistance efflux transporter EmrE"/>
    <property type="match status" value="2"/>
</dbReference>
<feature type="transmembrane region" description="Helical" evidence="6">
    <location>
        <begin position="258"/>
        <end position="278"/>
    </location>
</feature>
<protein>
    <submittedName>
        <fullName evidence="8">EamA family transporter</fullName>
    </submittedName>
</protein>
<feature type="transmembrane region" description="Helical" evidence="6">
    <location>
        <begin position="59"/>
        <end position="78"/>
    </location>
</feature>
<feature type="transmembrane region" description="Helical" evidence="6">
    <location>
        <begin position="228"/>
        <end position="251"/>
    </location>
</feature>
<comment type="similarity">
    <text evidence="2">Belongs to the drug/metabolite transporter (DMT) superfamily. 10 TMS drug/metabolite exporter (DME) (TC 2.A.7.3) family.</text>
</comment>
<dbReference type="Pfam" id="PF00892">
    <property type="entry name" value="EamA"/>
    <property type="match status" value="2"/>
</dbReference>
<sequence>MTSPLTRVHALAVSAVPGWRTLPGNVRGGVLMLVSAFFFTVMATLVKALGGVVPTVELVFFRFAFQAVALLPLGVLALRDDRRALMTRRPGLHALRLVFGAAAMYGGFFAVANLPLATAMSITFTRALFLTVLAVIVLRESVGPHRWGAVCVGFAGVLVILRPWDGGAIEPAMLVALGAAAAVASMSICVRLLSRTEGNLVLMLYPSLFATLLFAGPAWAVWVMPDAWTLVLLIAMSAAGGLGQVLLISAYRQAEPSAVAPINFTQLIWATLFGFVLFGEFPDAATWIGAAMILGGALYTLHRERRRRITIAAGFDRSGGDP</sequence>
<name>A0A7X1ZF13_9PROT</name>
<dbReference type="PANTHER" id="PTHR22911">
    <property type="entry name" value="ACYL-MALONYL CONDENSING ENZYME-RELATED"/>
    <property type="match status" value="1"/>
</dbReference>
<evidence type="ECO:0000256" key="4">
    <source>
        <dbReference type="ARBA" id="ARBA00022989"/>
    </source>
</evidence>
<feature type="transmembrane region" description="Helical" evidence="6">
    <location>
        <begin position="200"/>
        <end position="222"/>
    </location>
</feature>
<reference evidence="8 9" key="1">
    <citation type="submission" date="2019-10" db="EMBL/GenBank/DDBJ databases">
        <title>Draft whole-genome sequence of the purple nonsulfur photosynthetic bacterium Roseospira navarrensis DSM 15114.</title>
        <authorList>
            <person name="Kyndt J.A."/>
            <person name="Meyer T.E."/>
        </authorList>
    </citation>
    <scope>NUCLEOTIDE SEQUENCE [LARGE SCALE GENOMIC DNA]</scope>
    <source>
        <strain evidence="8 9">DSM 15114</strain>
    </source>
</reference>
<evidence type="ECO:0000256" key="6">
    <source>
        <dbReference type="SAM" id="Phobius"/>
    </source>
</evidence>
<feature type="transmembrane region" description="Helical" evidence="6">
    <location>
        <begin position="30"/>
        <end position="53"/>
    </location>
</feature>
<evidence type="ECO:0000259" key="7">
    <source>
        <dbReference type="Pfam" id="PF00892"/>
    </source>
</evidence>
<evidence type="ECO:0000256" key="3">
    <source>
        <dbReference type="ARBA" id="ARBA00022692"/>
    </source>
</evidence>
<evidence type="ECO:0000256" key="2">
    <source>
        <dbReference type="ARBA" id="ARBA00009853"/>
    </source>
</evidence>
<dbReference type="EMBL" id="WIVE01000033">
    <property type="protein sequence ID" value="MQX37122.1"/>
    <property type="molecule type" value="Genomic_DNA"/>
</dbReference>
<keyword evidence="9" id="KW-1185">Reference proteome</keyword>
<feature type="transmembrane region" description="Helical" evidence="6">
    <location>
        <begin position="173"/>
        <end position="193"/>
    </location>
</feature>
<proteinExistence type="inferred from homology"/>
<feature type="transmembrane region" description="Helical" evidence="6">
    <location>
        <begin position="90"/>
        <end position="111"/>
    </location>
</feature>
<dbReference type="RefSeq" id="WP_153344289.1">
    <property type="nucleotide sequence ID" value="NZ_WIVE01000033.1"/>
</dbReference>
<gene>
    <name evidence="8" type="ORF">GHC57_11390</name>
</gene>
<keyword evidence="4 6" id="KW-1133">Transmembrane helix</keyword>
<organism evidence="8 9">
    <name type="scientific">Roseospira navarrensis</name>
    <dbReference type="NCBI Taxonomy" id="140058"/>
    <lineage>
        <taxon>Bacteria</taxon>
        <taxon>Pseudomonadati</taxon>
        <taxon>Pseudomonadota</taxon>
        <taxon>Alphaproteobacteria</taxon>
        <taxon>Rhodospirillales</taxon>
        <taxon>Rhodospirillaceae</taxon>
        <taxon>Roseospira</taxon>
    </lineage>
</organism>
<dbReference type="GO" id="GO:0016020">
    <property type="term" value="C:membrane"/>
    <property type="evidence" value="ECO:0007669"/>
    <property type="project" value="UniProtKB-SubCell"/>
</dbReference>
<evidence type="ECO:0000256" key="1">
    <source>
        <dbReference type="ARBA" id="ARBA00004141"/>
    </source>
</evidence>
<keyword evidence="3 6" id="KW-0812">Transmembrane</keyword>
<keyword evidence="5 6" id="KW-0472">Membrane</keyword>
<dbReference type="PANTHER" id="PTHR22911:SF6">
    <property type="entry name" value="SOLUTE CARRIER FAMILY 35 MEMBER G1"/>
    <property type="match status" value="1"/>
</dbReference>
<dbReference type="OrthoDB" id="9812899at2"/>
<dbReference type="AlphaFoldDB" id="A0A7X1ZF13"/>
<feature type="transmembrane region" description="Helical" evidence="6">
    <location>
        <begin position="117"/>
        <end position="138"/>
    </location>
</feature>
<evidence type="ECO:0000313" key="9">
    <source>
        <dbReference type="Proteomes" id="UP000434582"/>
    </source>
</evidence>
<evidence type="ECO:0000313" key="8">
    <source>
        <dbReference type="EMBL" id="MQX37122.1"/>
    </source>
</evidence>
<evidence type="ECO:0000256" key="5">
    <source>
        <dbReference type="ARBA" id="ARBA00023136"/>
    </source>
</evidence>
<feature type="transmembrane region" description="Helical" evidence="6">
    <location>
        <begin position="145"/>
        <end position="161"/>
    </location>
</feature>
<dbReference type="InterPro" id="IPR037185">
    <property type="entry name" value="EmrE-like"/>
</dbReference>
<feature type="transmembrane region" description="Helical" evidence="6">
    <location>
        <begin position="284"/>
        <end position="301"/>
    </location>
</feature>
<feature type="domain" description="EamA" evidence="7">
    <location>
        <begin position="28"/>
        <end position="161"/>
    </location>
</feature>
<comment type="subcellular location">
    <subcellularLocation>
        <location evidence="1">Membrane</location>
        <topology evidence="1">Multi-pass membrane protein</topology>
    </subcellularLocation>
</comment>
<accession>A0A7X1ZF13</accession>
<comment type="caution">
    <text evidence="8">The sequence shown here is derived from an EMBL/GenBank/DDBJ whole genome shotgun (WGS) entry which is preliminary data.</text>
</comment>
<dbReference type="Proteomes" id="UP000434582">
    <property type="component" value="Unassembled WGS sequence"/>
</dbReference>
<dbReference type="InterPro" id="IPR000620">
    <property type="entry name" value="EamA_dom"/>
</dbReference>